<evidence type="ECO:0000313" key="2">
    <source>
        <dbReference type="Proteomes" id="UP000265663"/>
    </source>
</evidence>
<name>A0A3M7M9L2_9PLEO</name>
<evidence type="ECO:0000313" key="1">
    <source>
        <dbReference type="EMBL" id="RMZ71069.1"/>
    </source>
</evidence>
<organism evidence="1 2">
    <name type="scientific">Pyrenophora seminiperda CCB06</name>
    <dbReference type="NCBI Taxonomy" id="1302712"/>
    <lineage>
        <taxon>Eukaryota</taxon>
        <taxon>Fungi</taxon>
        <taxon>Dikarya</taxon>
        <taxon>Ascomycota</taxon>
        <taxon>Pezizomycotina</taxon>
        <taxon>Dothideomycetes</taxon>
        <taxon>Pleosporomycetidae</taxon>
        <taxon>Pleosporales</taxon>
        <taxon>Pleosporineae</taxon>
        <taxon>Pleosporaceae</taxon>
        <taxon>Pyrenophora</taxon>
    </lineage>
</organism>
<gene>
    <name evidence="1" type="ORF">GMOD_00005567</name>
</gene>
<keyword evidence="2" id="KW-1185">Reference proteome</keyword>
<dbReference type="AlphaFoldDB" id="A0A3M7M9L2"/>
<sequence>MQDAKLGATVLASSYHLTAPFHASACLTFESHAFRRLALPLYAQRSFVRVISSFQPQHLHHCCITSQSFGILSAAFLLTMMPLTLVWAAVVFCPLPSSLVAVLHAIHSFRVEYPTPTTTTVKLYNRNTTVGIATWSHDLPFSLFPYFGGVRVYVYEHE</sequence>
<dbReference type="Proteomes" id="UP000265663">
    <property type="component" value="Unassembled WGS sequence"/>
</dbReference>
<proteinExistence type="predicted"/>
<reference evidence="1 2" key="1">
    <citation type="journal article" date="2014" name="PLoS ONE">
        <title>De novo Genome Assembly of the Fungal Plant Pathogen Pyrenophora semeniperda.</title>
        <authorList>
            <person name="Soliai M.M."/>
            <person name="Meyer S.E."/>
            <person name="Udall J.A."/>
            <person name="Elzinga D.E."/>
            <person name="Hermansen R.A."/>
            <person name="Bodily P.M."/>
            <person name="Hart A.A."/>
            <person name="Coleman C.E."/>
        </authorList>
    </citation>
    <scope>NUCLEOTIDE SEQUENCE [LARGE SCALE GENOMIC DNA]</scope>
    <source>
        <strain evidence="1 2">CCB06</strain>
        <tissue evidence="1">Mycelium</tissue>
    </source>
</reference>
<protein>
    <submittedName>
        <fullName evidence="1">Uncharacterized protein</fullName>
    </submittedName>
</protein>
<dbReference type="EMBL" id="KE747826">
    <property type="protein sequence ID" value="RMZ71069.1"/>
    <property type="molecule type" value="Genomic_DNA"/>
</dbReference>
<accession>A0A3M7M9L2</accession>